<feature type="compositionally biased region" description="Polar residues" evidence="1">
    <location>
        <begin position="67"/>
        <end position="76"/>
    </location>
</feature>
<organism evidence="3 4">
    <name type="scientific">Qipengyuania mesophila</name>
    <dbReference type="NCBI Taxonomy" id="2867246"/>
    <lineage>
        <taxon>Bacteria</taxon>
        <taxon>Pseudomonadati</taxon>
        <taxon>Pseudomonadota</taxon>
        <taxon>Alphaproteobacteria</taxon>
        <taxon>Sphingomonadales</taxon>
        <taxon>Erythrobacteraceae</taxon>
        <taxon>Qipengyuania</taxon>
    </lineage>
</organism>
<dbReference type="SMART" id="SM00471">
    <property type="entry name" value="HDc"/>
    <property type="match status" value="1"/>
</dbReference>
<gene>
    <name evidence="3" type="ORF">K3181_00800</name>
</gene>
<evidence type="ECO:0000313" key="3">
    <source>
        <dbReference type="EMBL" id="MBX7499977.1"/>
    </source>
</evidence>
<comment type="caution">
    <text evidence="3">The sequence shown here is derived from an EMBL/GenBank/DDBJ whole genome shotgun (WGS) entry which is preliminary data.</text>
</comment>
<dbReference type="Proteomes" id="UP000782554">
    <property type="component" value="Unassembled WGS sequence"/>
</dbReference>
<reference evidence="3 4" key="1">
    <citation type="submission" date="2021-08" db="EMBL/GenBank/DDBJ databases">
        <title>Comparative Genomics Analysis of the Genus Qipengyuania Reveals Extensive Genetic Diversity and Metabolic Versatility, Including the Description of Fifteen Novel Species.</title>
        <authorList>
            <person name="Liu Y."/>
        </authorList>
    </citation>
    <scope>NUCLEOTIDE SEQUENCE [LARGE SCALE GENOMIC DNA]</scope>
    <source>
        <strain evidence="3 4">YG27</strain>
    </source>
</reference>
<name>A0ABS7JQS8_9SPHN</name>
<evidence type="ECO:0000313" key="4">
    <source>
        <dbReference type="Proteomes" id="UP000782554"/>
    </source>
</evidence>
<dbReference type="EMBL" id="JAIGNU010000001">
    <property type="protein sequence ID" value="MBX7499977.1"/>
    <property type="molecule type" value="Genomic_DNA"/>
</dbReference>
<dbReference type="CDD" id="cd00077">
    <property type="entry name" value="HDc"/>
    <property type="match status" value="1"/>
</dbReference>
<feature type="region of interest" description="Disordered" evidence="1">
    <location>
        <begin position="58"/>
        <end position="115"/>
    </location>
</feature>
<evidence type="ECO:0000259" key="2">
    <source>
        <dbReference type="PROSITE" id="PS51832"/>
    </source>
</evidence>
<dbReference type="InterPro" id="IPR021812">
    <property type="entry name" value="DUF3391"/>
</dbReference>
<keyword evidence="4" id="KW-1185">Reference proteome</keyword>
<dbReference type="RefSeq" id="WP_221599913.1">
    <property type="nucleotide sequence ID" value="NZ_JAIGNU010000001.1"/>
</dbReference>
<dbReference type="Pfam" id="PF11871">
    <property type="entry name" value="DUF3391"/>
    <property type="match status" value="1"/>
</dbReference>
<dbReference type="InterPro" id="IPR003607">
    <property type="entry name" value="HD/PDEase_dom"/>
</dbReference>
<evidence type="ECO:0000256" key="1">
    <source>
        <dbReference type="SAM" id="MobiDB-lite"/>
    </source>
</evidence>
<dbReference type="PROSITE" id="PS51832">
    <property type="entry name" value="HD_GYP"/>
    <property type="match status" value="1"/>
</dbReference>
<proteinExistence type="predicted"/>
<dbReference type="SUPFAM" id="SSF109604">
    <property type="entry name" value="HD-domain/PDEase-like"/>
    <property type="match status" value="1"/>
</dbReference>
<accession>A0ABS7JQS8</accession>
<dbReference type="PANTHER" id="PTHR43155:SF2">
    <property type="entry name" value="CYCLIC DI-GMP PHOSPHODIESTERASE PA4108"/>
    <property type="match status" value="1"/>
</dbReference>
<protein>
    <submittedName>
        <fullName evidence="3">HD-GYP domain-containing protein</fullName>
    </submittedName>
</protein>
<feature type="compositionally biased region" description="Basic and acidic residues" evidence="1">
    <location>
        <begin position="80"/>
        <end position="89"/>
    </location>
</feature>
<dbReference type="InterPro" id="IPR037522">
    <property type="entry name" value="HD_GYP_dom"/>
</dbReference>
<dbReference type="Gene3D" id="1.10.3210.10">
    <property type="entry name" value="Hypothetical protein af1432"/>
    <property type="match status" value="1"/>
</dbReference>
<dbReference type="PANTHER" id="PTHR43155">
    <property type="entry name" value="CYCLIC DI-GMP PHOSPHODIESTERASE PA4108-RELATED"/>
    <property type="match status" value="1"/>
</dbReference>
<sequence>MKHRILPQDVTAGMFICGFGGGWLNHPFWVKRFEVKPRHLRRLAESAVPFVIIDDEKGPGPAEAAQDSPSTASASAQARPCDDGKESIRPLRSRKPGGPSRGSYSAAPARNSKRAEAKRLLARSLAVTRETFANIRSGKPIRMAEVSDVVEDIVGSTAQCPRALLEVLRLKQKDEYTYLHSVAVCTLMINVARQLGKDEAEVFDYGLAGLFHDLGKMCVDQAILDKPGSLDEAEFDAVRTHPIQGYDILARTSGVPAIALDVCRHHHERPDGKGYPSGLSGAELSEAARLGAICDVYDALTSDRAYKDAWSPSKAMTAMWGWEGQFDRELLFAFMQSVGVYPEGLVVELDGDRLGLVLAPRSDGQRSRVLVFFCTATGRPIAAKDASTAGKRDSVAILAPADPQAYGIAPELCSEAHLRGVEWTRKPVATLAV</sequence>
<dbReference type="Pfam" id="PF13487">
    <property type="entry name" value="HD_5"/>
    <property type="match status" value="1"/>
</dbReference>
<feature type="domain" description="HD-GYP" evidence="2">
    <location>
        <begin position="155"/>
        <end position="350"/>
    </location>
</feature>